<accession>A0A4Y6V0S4</accession>
<gene>
    <name evidence="1" type="ORF">FFV09_15940</name>
</gene>
<dbReference type="KEGG" id="saca:FFV09_15940"/>
<dbReference type="OrthoDB" id="9852030at2"/>
<dbReference type="EMBL" id="CP041217">
    <property type="protein sequence ID" value="QDH22201.1"/>
    <property type="molecule type" value="Genomic_DNA"/>
</dbReference>
<sequence length="108" mass="11928">MSTTPGSMQEVITLPLTLEQIQAFKQDNRISAVVPVGLDEVSNLTPEELADHLSMKLVDSDLLTDVQYERAGVQGDQIVLMNISGDVTMLLETLELFTDYAQDEEDAE</sequence>
<evidence type="ECO:0000313" key="2">
    <source>
        <dbReference type="Proteomes" id="UP000316968"/>
    </source>
</evidence>
<dbReference type="AlphaFoldDB" id="A0A4Y6V0S4"/>
<protein>
    <submittedName>
        <fullName evidence="1">Uncharacterized protein</fullName>
    </submittedName>
</protein>
<keyword evidence="2" id="KW-1185">Reference proteome</keyword>
<name>A0A4Y6V0S4_SACBS</name>
<proteinExistence type="predicted"/>
<evidence type="ECO:0000313" key="1">
    <source>
        <dbReference type="EMBL" id="QDH22201.1"/>
    </source>
</evidence>
<dbReference type="Proteomes" id="UP000316968">
    <property type="component" value="Chromosome"/>
</dbReference>
<reference evidence="1 2" key="1">
    <citation type="submission" date="2019-06" db="EMBL/GenBank/DDBJ databases">
        <title>Saccharibacillus brassicae sp. nov., an endophytic bacterium isolated from Chinese cabbage seeds (Brassica pekinensis).</title>
        <authorList>
            <person name="Jiang L."/>
            <person name="Lee J."/>
            <person name="Kim S.W."/>
        </authorList>
    </citation>
    <scope>NUCLEOTIDE SEQUENCE [LARGE SCALE GENOMIC DNA]</scope>
    <source>
        <strain evidence="2">KCTC 43072 / ATSA2</strain>
    </source>
</reference>
<dbReference type="RefSeq" id="WP_141448745.1">
    <property type="nucleotide sequence ID" value="NZ_CP041217.1"/>
</dbReference>
<organism evidence="1 2">
    <name type="scientific">Saccharibacillus brassicae</name>
    <dbReference type="NCBI Taxonomy" id="2583377"/>
    <lineage>
        <taxon>Bacteria</taxon>
        <taxon>Bacillati</taxon>
        <taxon>Bacillota</taxon>
        <taxon>Bacilli</taxon>
        <taxon>Bacillales</taxon>
        <taxon>Paenibacillaceae</taxon>
        <taxon>Saccharibacillus</taxon>
    </lineage>
</organism>